<dbReference type="InterPro" id="IPR015943">
    <property type="entry name" value="WD40/YVTN_repeat-like_dom_sf"/>
</dbReference>
<accession>A0ABZ0IB74</accession>
<dbReference type="SUPFAM" id="SSF50939">
    <property type="entry name" value="Sialidases"/>
    <property type="match status" value="1"/>
</dbReference>
<proteinExistence type="predicted"/>
<keyword evidence="5" id="KW-1185">Reference proteome</keyword>
<dbReference type="InterPro" id="IPR036278">
    <property type="entry name" value="Sialidase_sf"/>
</dbReference>
<dbReference type="Pfam" id="PF15902">
    <property type="entry name" value="Sortilin-Vps10"/>
    <property type="match status" value="1"/>
</dbReference>
<evidence type="ECO:0000259" key="3">
    <source>
        <dbReference type="Pfam" id="PF15902"/>
    </source>
</evidence>
<dbReference type="InterPro" id="IPR031778">
    <property type="entry name" value="Sortilin_N"/>
</dbReference>
<feature type="chain" id="PRO_5046330976" description="Sortilin N-terminal domain-containing protein" evidence="2">
    <location>
        <begin position="27"/>
        <end position="1044"/>
    </location>
</feature>
<keyword evidence="2" id="KW-0732">Signal</keyword>
<reference evidence="4 5" key="1">
    <citation type="submission" date="2023-10" db="EMBL/GenBank/DDBJ databases">
        <title>Two novel species belonging to the OM43/NOR5 clade.</title>
        <authorList>
            <person name="Park M."/>
        </authorList>
    </citation>
    <scope>NUCLEOTIDE SEQUENCE [LARGE SCALE GENOMIC DNA]</scope>
    <source>
        <strain evidence="4 5">IMCC45268</strain>
    </source>
</reference>
<dbReference type="Proteomes" id="UP001626549">
    <property type="component" value="Chromosome"/>
</dbReference>
<dbReference type="RefSeq" id="WP_407327016.1">
    <property type="nucleotide sequence ID" value="NZ_CP136865.1"/>
</dbReference>
<evidence type="ECO:0000313" key="4">
    <source>
        <dbReference type="EMBL" id="WOJ96336.1"/>
    </source>
</evidence>
<protein>
    <recommendedName>
        <fullName evidence="3">Sortilin N-terminal domain-containing protein</fullName>
    </recommendedName>
</protein>
<feature type="domain" description="Sortilin N-terminal" evidence="3">
    <location>
        <begin position="71"/>
        <end position="193"/>
    </location>
</feature>
<dbReference type="PANTHER" id="PTHR43739">
    <property type="entry name" value="XYLOGLUCANASE (EUROFUNG)"/>
    <property type="match status" value="1"/>
</dbReference>
<dbReference type="InterPro" id="IPR052025">
    <property type="entry name" value="Xyloglucanase_GH74"/>
</dbReference>
<name>A0ABZ0IB74_9GAMM</name>
<sequence length="1044" mass="114886">MLKVLRGIVRSTAVLCLLIPSFLSHAAVEPSLFDGLEFRLVGPWRGGRVTAVTGIAEDPHTYYMGAAGGGVWKTHNAGNTWENISDGQIPVGTIGAIAVAPSDKNVIYVGSGEAPIRGVTTSQGEGLWKSTDAGKTFSFMGLPEAGQIAKIEIHPTDPDTAWVAVQGQIWSPNEERGVYRTRDGGSTWEHVLKVNTDTGATDISLDPSNPRILYAAMWHHGRKPWFIKSGGEGGGIYKSSDGGDNWEKLEGGLPGLVGKIGIDVSASQPSRIYAIIEAEYGEGGLWRSDDFGETWDHINSHRVLHSRAWYYTHITADPNDPDTVWVLNVPLMKSIDGGKSFTKIKTPHGDHQDHWINPSDSRYMINGNDGGATVTLDGAETWSSLHNQPTAQFYRLSTDRQTPWRLYGGQQDNSTVSIAAWAWDGSIGRDDYHAVGGGESAHIAFDPDDPSLIYATTINGTLTEFNEATQKKRSIVPYPERVYGEDAKNLKYRSNWNPPVITSPHDHSTIYYGTQYLLKSSDRGMTWEEVSPDLTRNTEEHLGRNGGPLTPENVGAEYYHTIYYIVESENSEGTIWVGADDGLLHLTRDGGENWDDVSPPHRGEAMVNAIELSPHSEGRAYAALTGYKLNDFSPYIYRTDNHGKRWKRIDEGLPEGAYVRVVREDPLIADLLYAGTEKGLFVSNDGGDEWQRVDLNLPAVPITDIRVRDDALALATQGRAFWVLDDLFVLREALSEATVESLYSYTPPALALGRPSNRGGGTRGENPSPHLPIYYHLNEALAEDETLSIDILDGTGNVLRHYSSEESDHDRCRIAGMDPRSPFTIDYPSTAEGLQLWHWDLHAENVPCIEGHFLFDGYAGPAVAPGAYTVRVTAGDSVSTVPVQLLADPRVEASEAQIAAWVDTQYSIAGVLTEVMLALDGARQARSQIQTLQSKYDDESLQSLAIATIEVIDTWESEITELRHQTLEDEDAWVMKIDGQLRHLLGVVERGGAPVTSGARERFDDLAALWAKQKAELEAITEQQVEAVNRWALENSVMHVSNPL</sequence>
<evidence type="ECO:0000313" key="5">
    <source>
        <dbReference type="Proteomes" id="UP001626549"/>
    </source>
</evidence>
<feature type="signal peptide" evidence="2">
    <location>
        <begin position="1"/>
        <end position="26"/>
    </location>
</feature>
<dbReference type="InterPro" id="IPR002860">
    <property type="entry name" value="BNR_rpt"/>
</dbReference>
<dbReference type="CDD" id="cd15482">
    <property type="entry name" value="Sialidase_non-viral"/>
    <property type="match status" value="1"/>
</dbReference>
<dbReference type="SUPFAM" id="SSF110296">
    <property type="entry name" value="Oligoxyloglucan reducing end-specific cellobiohydrolase"/>
    <property type="match status" value="2"/>
</dbReference>
<gene>
    <name evidence="4" type="ORF">R0137_13915</name>
</gene>
<keyword evidence="1" id="KW-0677">Repeat</keyword>
<evidence type="ECO:0000256" key="2">
    <source>
        <dbReference type="SAM" id="SignalP"/>
    </source>
</evidence>
<dbReference type="EMBL" id="CP136865">
    <property type="protein sequence ID" value="WOJ96336.1"/>
    <property type="molecule type" value="Genomic_DNA"/>
</dbReference>
<organism evidence="4 5">
    <name type="scientific">Congregibacter brevis</name>
    <dbReference type="NCBI Taxonomy" id="3081201"/>
    <lineage>
        <taxon>Bacteria</taxon>
        <taxon>Pseudomonadati</taxon>
        <taxon>Pseudomonadota</taxon>
        <taxon>Gammaproteobacteria</taxon>
        <taxon>Cellvibrionales</taxon>
        <taxon>Halieaceae</taxon>
        <taxon>Congregibacter</taxon>
    </lineage>
</organism>
<dbReference type="PANTHER" id="PTHR43739:SF5">
    <property type="entry name" value="EXO-ALPHA-SIALIDASE"/>
    <property type="match status" value="1"/>
</dbReference>
<dbReference type="Gene3D" id="2.130.10.10">
    <property type="entry name" value="YVTN repeat-like/Quinoprotein amine dehydrogenase"/>
    <property type="match status" value="4"/>
</dbReference>
<dbReference type="Pfam" id="PF15899">
    <property type="entry name" value="BNR_6"/>
    <property type="match status" value="1"/>
</dbReference>
<evidence type="ECO:0000256" key="1">
    <source>
        <dbReference type="ARBA" id="ARBA00022737"/>
    </source>
</evidence>